<protein>
    <submittedName>
        <fullName evidence="2">Uncharacterized protein</fullName>
    </submittedName>
</protein>
<feature type="compositionally biased region" description="Basic and acidic residues" evidence="1">
    <location>
        <begin position="82"/>
        <end position="101"/>
    </location>
</feature>
<sequence>MRHARGACAGLSRLAQSQSLLRPPADALIRPRPAFPPIGIGGWCHPGERGKTLLTVPNATLRYGGTRDTVRNGAQTTQRRAGRCEERRGRGRGRGREDKSLIDQPAPHCFHIQPGICVSGNMHHLLPLSLSPFYPSPRLCISSHANHPSPRLVSHSQRRDNPAGPAGRCPRWRGVDVDDREKGKHFNQQIKTHPPVSYRSSALNEVAAEAGTAQLPSFDAVAGSGDEGLSRRRLGQI</sequence>
<evidence type="ECO:0000313" key="3">
    <source>
        <dbReference type="Proteomes" id="UP000717696"/>
    </source>
</evidence>
<evidence type="ECO:0000313" key="2">
    <source>
        <dbReference type="EMBL" id="KAH7133405.1"/>
    </source>
</evidence>
<evidence type="ECO:0000256" key="1">
    <source>
        <dbReference type="SAM" id="MobiDB-lite"/>
    </source>
</evidence>
<organism evidence="2 3">
    <name type="scientific">Dactylonectria estremocensis</name>
    <dbReference type="NCBI Taxonomy" id="1079267"/>
    <lineage>
        <taxon>Eukaryota</taxon>
        <taxon>Fungi</taxon>
        <taxon>Dikarya</taxon>
        <taxon>Ascomycota</taxon>
        <taxon>Pezizomycotina</taxon>
        <taxon>Sordariomycetes</taxon>
        <taxon>Hypocreomycetidae</taxon>
        <taxon>Hypocreales</taxon>
        <taxon>Nectriaceae</taxon>
        <taxon>Dactylonectria</taxon>
    </lineage>
</organism>
<comment type="caution">
    <text evidence="2">The sequence shown here is derived from an EMBL/GenBank/DDBJ whole genome shotgun (WGS) entry which is preliminary data.</text>
</comment>
<accession>A0A9P9E8P2</accession>
<keyword evidence="3" id="KW-1185">Reference proteome</keyword>
<name>A0A9P9E8P2_9HYPO</name>
<dbReference type="EMBL" id="JAGMUU010000018">
    <property type="protein sequence ID" value="KAH7133405.1"/>
    <property type="molecule type" value="Genomic_DNA"/>
</dbReference>
<proteinExistence type="predicted"/>
<dbReference type="AlphaFoldDB" id="A0A9P9E8P2"/>
<gene>
    <name evidence="2" type="ORF">B0J13DRAFT_529316</name>
</gene>
<feature type="region of interest" description="Disordered" evidence="1">
    <location>
        <begin position="64"/>
        <end position="106"/>
    </location>
</feature>
<dbReference type="Proteomes" id="UP000717696">
    <property type="component" value="Unassembled WGS sequence"/>
</dbReference>
<feature type="region of interest" description="Disordered" evidence="1">
    <location>
        <begin position="148"/>
        <end position="175"/>
    </location>
</feature>
<reference evidence="2" key="1">
    <citation type="journal article" date="2021" name="Nat. Commun.">
        <title>Genetic determinants of endophytism in the Arabidopsis root mycobiome.</title>
        <authorList>
            <person name="Mesny F."/>
            <person name="Miyauchi S."/>
            <person name="Thiergart T."/>
            <person name="Pickel B."/>
            <person name="Atanasova L."/>
            <person name="Karlsson M."/>
            <person name="Huettel B."/>
            <person name="Barry K.W."/>
            <person name="Haridas S."/>
            <person name="Chen C."/>
            <person name="Bauer D."/>
            <person name="Andreopoulos W."/>
            <person name="Pangilinan J."/>
            <person name="LaButti K."/>
            <person name="Riley R."/>
            <person name="Lipzen A."/>
            <person name="Clum A."/>
            <person name="Drula E."/>
            <person name="Henrissat B."/>
            <person name="Kohler A."/>
            <person name="Grigoriev I.V."/>
            <person name="Martin F.M."/>
            <person name="Hacquard S."/>
        </authorList>
    </citation>
    <scope>NUCLEOTIDE SEQUENCE</scope>
    <source>
        <strain evidence="2">MPI-CAGE-AT-0021</strain>
    </source>
</reference>